<dbReference type="AlphaFoldDB" id="L8H8L0"/>
<dbReference type="Proteomes" id="UP000011083">
    <property type="component" value="Unassembled WGS sequence"/>
</dbReference>
<keyword evidence="2" id="KW-1185">Reference proteome</keyword>
<dbReference type="RefSeq" id="XP_004347231.1">
    <property type="nucleotide sequence ID" value="XM_004347181.1"/>
</dbReference>
<sequence>MEIATRKTQEVHALYVSGLVDNEVCKCVLKYFVKWCWVHSNTIKVVDEFMFADILHNALRSLGKFLPDKSSVTFKPHALPLVETYNPDADAIYPSKGRPISHQFLYLFHYKHLNNHLRNATDTKIKHIHASEGKSFNNTFISVMDVVSQSVAKAASEGWRSAVVLFLAHNATNQLKIIESYSDAHRPQQKGQRV</sequence>
<dbReference type="KEGG" id="acan:ACA1_386680"/>
<proteinExistence type="predicted"/>
<dbReference type="EMBL" id="KB007900">
    <property type="protein sequence ID" value="ELR21849.1"/>
    <property type="molecule type" value="Genomic_DNA"/>
</dbReference>
<reference evidence="1 2" key="1">
    <citation type="journal article" date="2013" name="Genome Biol.">
        <title>Genome of Acanthamoeba castellanii highlights extensive lateral gene transfer and early evolution of tyrosine kinase signaling.</title>
        <authorList>
            <person name="Clarke M."/>
            <person name="Lohan A.J."/>
            <person name="Liu B."/>
            <person name="Lagkouvardos I."/>
            <person name="Roy S."/>
            <person name="Zafar N."/>
            <person name="Bertelli C."/>
            <person name="Schilde C."/>
            <person name="Kianianmomeni A."/>
            <person name="Burglin T.R."/>
            <person name="Frech C."/>
            <person name="Turcotte B."/>
            <person name="Kopec K.O."/>
            <person name="Synnott J.M."/>
            <person name="Choo C."/>
            <person name="Paponov I."/>
            <person name="Finkler A."/>
            <person name="Soon Heng Tan C."/>
            <person name="Hutchins A.P."/>
            <person name="Weinmeier T."/>
            <person name="Rattei T."/>
            <person name="Chu J.S."/>
            <person name="Gimenez G."/>
            <person name="Irimia M."/>
            <person name="Rigden D.J."/>
            <person name="Fitzpatrick D.A."/>
            <person name="Lorenzo-Morales J."/>
            <person name="Bateman A."/>
            <person name="Chiu C.H."/>
            <person name="Tang P."/>
            <person name="Hegemann P."/>
            <person name="Fromm H."/>
            <person name="Raoult D."/>
            <person name="Greub G."/>
            <person name="Miranda-Saavedra D."/>
            <person name="Chen N."/>
            <person name="Nash P."/>
            <person name="Ginger M.L."/>
            <person name="Horn M."/>
            <person name="Schaap P."/>
            <person name="Caler L."/>
            <person name="Loftus B."/>
        </authorList>
    </citation>
    <scope>NUCLEOTIDE SEQUENCE [LARGE SCALE GENOMIC DNA]</scope>
    <source>
        <strain evidence="1 2">Neff</strain>
    </source>
</reference>
<name>L8H8L0_ACACF</name>
<protein>
    <submittedName>
        <fullName evidence="1">Uncharacterized protein</fullName>
    </submittedName>
</protein>
<dbReference type="GeneID" id="14922764"/>
<evidence type="ECO:0000313" key="2">
    <source>
        <dbReference type="Proteomes" id="UP000011083"/>
    </source>
</evidence>
<organism evidence="1 2">
    <name type="scientific">Acanthamoeba castellanii (strain ATCC 30010 / Neff)</name>
    <dbReference type="NCBI Taxonomy" id="1257118"/>
    <lineage>
        <taxon>Eukaryota</taxon>
        <taxon>Amoebozoa</taxon>
        <taxon>Discosea</taxon>
        <taxon>Longamoebia</taxon>
        <taxon>Centramoebida</taxon>
        <taxon>Acanthamoebidae</taxon>
        <taxon>Acanthamoeba</taxon>
    </lineage>
</organism>
<accession>L8H8L0</accession>
<dbReference type="VEuPathDB" id="AmoebaDB:ACA1_386680"/>
<gene>
    <name evidence="1" type="ORF">ACA1_386680</name>
</gene>
<evidence type="ECO:0000313" key="1">
    <source>
        <dbReference type="EMBL" id="ELR21849.1"/>
    </source>
</evidence>